<evidence type="ECO:0000256" key="4">
    <source>
        <dbReference type="ARBA" id="ARBA00022670"/>
    </source>
</evidence>
<dbReference type="SMART" id="SM00020">
    <property type="entry name" value="Tryp_SPc"/>
    <property type="match status" value="1"/>
</dbReference>
<dbReference type="PROSITE" id="PS50240">
    <property type="entry name" value="TRYPSIN_DOM"/>
    <property type="match status" value="1"/>
</dbReference>
<comment type="subcellular location">
    <subcellularLocation>
        <location evidence="1">Secreted</location>
    </subcellularLocation>
</comment>
<dbReference type="SUPFAM" id="SSF57196">
    <property type="entry name" value="EGF/Laminin"/>
    <property type="match status" value="2"/>
</dbReference>
<dbReference type="PROSITE" id="PS50998">
    <property type="entry name" value="GLA_2"/>
    <property type="match status" value="1"/>
</dbReference>
<evidence type="ECO:0000256" key="9">
    <source>
        <dbReference type="ARBA" id="ARBA00022825"/>
    </source>
</evidence>
<evidence type="ECO:0000256" key="13">
    <source>
        <dbReference type="PROSITE-ProRule" id="PRU00076"/>
    </source>
</evidence>
<evidence type="ECO:0000313" key="19">
    <source>
        <dbReference type="EMBL" id="CAB1429610.1"/>
    </source>
</evidence>
<organism evidence="19 20">
    <name type="scientific">Pleuronectes platessa</name>
    <name type="common">European plaice</name>
    <dbReference type="NCBI Taxonomy" id="8262"/>
    <lineage>
        <taxon>Eukaryota</taxon>
        <taxon>Metazoa</taxon>
        <taxon>Chordata</taxon>
        <taxon>Craniata</taxon>
        <taxon>Vertebrata</taxon>
        <taxon>Euteleostomi</taxon>
        <taxon>Actinopterygii</taxon>
        <taxon>Neopterygii</taxon>
        <taxon>Teleostei</taxon>
        <taxon>Neoteleostei</taxon>
        <taxon>Acanthomorphata</taxon>
        <taxon>Carangaria</taxon>
        <taxon>Pleuronectiformes</taxon>
        <taxon>Pleuronectoidei</taxon>
        <taxon>Pleuronectidae</taxon>
        <taxon>Pleuronectes</taxon>
    </lineage>
</organism>
<evidence type="ECO:0000256" key="2">
    <source>
        <dbReference type="ARBA" id="ARBA00022525"/>
    </source>
</evidence>
<accession>A0A9N7UEZ5</accession>
<dbReference type="GO" id="GO:0007596">
    <property type="term" value="P:blood coagulation"/>
    <property type="evidence" value="ECO:0007669"/>
    <property type="project" value="InterPro"/>
</dbReference>
<keyword evidence="20" id="KW-1185">Reference proteome</keyword>
<keyword evidence="8" id="KW-0378">Hydrolase</keyword>
<dbReference type="InterPro" id="IPR017857">
    <property type="entry name" value="Coagulation_fac-like_Gla_dom"/>
</dbReference>
<keyword evidence="5" id="KW-0165">Cleavage on pair of basic residues</keyword>
<dbReference type="PROSITE" id="PS00134">
    <property type="entry name" value="TRYPSIN_HIS"/>
    <property type="match status" value="1"/>
</dbReference>
<keyword evidence="6 15" id="KW-0732">Signal</keyword>
<reference evidence="19" key="1">
    <citation type="submission" date="2020-03" db="EMBL/GenBank/DDBJ databases">
        <authorList>
            <person name="Weist P."/>
        </authorList>
    </citation>
    <scope>NUCLEOTIDE SEQUENCE</scope>
</reference>
<dbReference type="Gene3D" id="4.10.740.10">
    <property type="entry name" value="Coagulation Factor IX"/>
    <property type="match status" value="1"/>
</dbReference>
<dbReference type="SMART" id="SM00181">
    <property type="entry name" value="EGF"/>
    <property type="match status" value="2"/>
</dbReference>
<dbReference type="GO" id="GO:0005509">
    <property type="term" value="F:calcium ion binding"/>
    <property type="evidence" value="ECO:0007669"/>
    <property type="project" value="InterPro"/>
</dbReference>
<dbReference type="InterPro" id="IPR018114">
    <property type="entry name" value="TRYPSIN_HIS"/>
</dbReference>
<feature type="domain" description="Peptidase S1" evidence="17">
    <location>
        <begin position="190"/>
        <end position="434"/>
    </location>
</feature>
<keyword evidence="3 13" id="KW-0245">EGF-like domain</keyword>
<dbReference type="InterPro" id="IPR000294">
    <property type="entry name" value="GLA_domain"/>
</dbReference>
<evidence type="ECO:0000313" key="20">
    <source>
        <dbReference type="Proteomes" id="UP001153269"/>
    </source>
</evidence>
<dbReference type="PANTHER" id="PTHR24278:SF26">
    <property type="entry name" value="COAGULATION FACTOR VII"/>
    <property type="match status" value="1"/>
</dbReference>
<dbReference type="PRINTS" id="PR00722">
    <property type="entry name" value="CHYMOTRYPSIN"/>
</dbReference>
<dbReference type="Gene3D" id="2.40.10.10">
    <property type="entry name" value="Trypsin-like serine proteases"/>
    <property type="match status" value="2"/>
</dbReference>
<evidence type="ECO:0000256" key="8">
    <source>
        <dbReference type="ARBA" id="ARBA00022801"/>
    </source>
</evidence>
<evidence type="ECO:0000256" key="7">
    <source>
        <dbReference type="ARBA" id="ARBA00022737"/>
    </source>
</evidence>
<dbReference type="InterPro" id="IPR009003">
    <property type="entry name" value="Peptidase_S1_PA"/>
</dbReference>
<dbReference type="Gene3D" id="2.10.25.10">
    <property type="entry name" value="Laminin"/>
    <property type="match status" value="2"/>
</dbReference>
<proteinExistence type="predicted"/>
<dbReference type="InterPro" id="IPR012224">
    <property type="entry name" value="Pept_S1A_FX"/>
</dbReference>
<dbReference type="SMART" id="SM00069">
    <property type="entry name" value="GLA"/>
    <property type="match status" value="1"/>
</dbReference>
<keyword evidence="9" id="KW-0720">Serine protease</keyword>
<dbReference type="PROSITE" id="PS00011">
    <property type="entry name" value="GLA_1"/>
    <property type="match status" value="1"/>
</dbReference>
<evidence type="ECO:0000256" key="15">
    <source>
        <dbReference type="SAM" id="SignalP"/>
    </source>
</evidence>
<evidence type="ECO:0000256" key="3">
    <source>
        <dbReference type="ARBA" id="ARBA00022536"/>
    </source>
</evidence>
<evidence type="ECO:0000256" key="6">
    <source>
        <dbReference type="ARBA" id="ARBA00022729"/>
    </source>
</evidence>
<dbReference type="Proteomes" id="UP001153269">
    <property type="component" value="Unassembled WGS sequence"/>
</dbReference>
<evidence type="ECO:0000256" key="1">
    <source>
        <dbReference type="ARBA" id="ARBA00004613"/>
    </source>
</evidence>
<dbReference type="PROSITE" id="PS01186">
    <property type="entry name" value="EGF_2"/>
    <property type="match status" value="1"/>
</dbReference>
<evidence type="ECO:0000256" key="14">
    <source>
        <dbReference type="SAM" id="MobiDB-lite"/>
    </source>
</evidence>
<dbReference type="EMBL" id="CADEAL010001156">
    <property type="protein sequence ID" value="CAB1429610.1"/>
    <property type="molecule type" value="Genomic_DNA"/>
</dbReference>
<evidence type="ECO:0000259" key="16">
    <source>
        <dbReference type="PROSITE" id="PS50026"/>
    </source>
</evidence>
<dbReference type="Pfam" id="PF00594">
    <property type="entry name" value="Gla"/>
    <property type="match status" value="1"/>
</dbReference>
<dbReference type="AlphaFoldDB" id="A0A9N7UEZ5"/>
<feature type="chain" id="PRO_5040320231" description="Coagulation factor VII" evidence="15">
    <location>
        <begin position="18"/>
        <end position="463"/>
    </location>
</feature>
<comment type="caution">
    <text evidence="19">The sequence shown here is derived from an EMBL/GenBank/DDBJ whole genome shotgun (WGS) entry which is preliminary data.</text>
</comment>
<dbReference type="GO" id="GO:0004252">
    <property type="term" value="F:serine-type endopeptidase activity"/>
    <property type="evidence" value="ECO:0007669"/>
    <property type="project" value="InterPro"/>
</dbReference>
<evidence type="ECO:0000259" key="18">
    <source>
        <dbReference type="PROSITE" id="PS50998"/>
    </source>
</evidence>
<dbReference type="InterPro" id="IPR050442">
    <property type="entry name" value="Peptidase_S1_coag_factors"/>
</dbReference>
<evidence type="ECO:0008006" key="21">
    <source>
        <dbReference type="Google" id="ProtNLM"/>
    </source>
</evidence>
<feature type="region of interest" description="Disordered" evidence="14">
    <location>
        <begin position="321"/>
        <end position="342"/>
    </location>
</feature>
<dbReference type="SMART" id="SM00179">
    <property type="entry name" value="EGF_CA"/>
    <property type="match status" value="1"/>
</dbReference>
<sequence>MRSCCLVWTLLLSIAAAAVFVEKREANALLPRSRRANSGFLEELKQGNLERECVEEICDYEEAREVFEDEDQTKKFWLTYNRRDPCLENPCQNNGSCVYMGSSYECFCPEGFEGRYCQTVFEDSLKCLYLNGRCQHFCDGSGQRRRCSCADGYQLADDGRQCIAQAEFPCGRLAPQETGLNQSLVGQTRLVGSNQCPTGACPWQVLVQLNLTSHCGGVLIRPDWVLTAAHCVHGHNTQHFVVVAGENDLDVEEGTEDRAPVAMALVHPGYDSATGDSDVALLRLSRRVTVNRHAIPVCLPDKDLAERELLRVRYHTVTGWGKRTSGGNAESTGAPPGAPLSPHLRRMTVPILQNSQCSSTARFNFTGTMLCAGYLDGRQASCRGDDGSPLVTEYGSTHFLTGVVGWGRGCSQPGYYGVYANMAHFVDWVEQTIKAPPTSVTASEKPVEESAPPTDMLEQKTVS</sequence>
<dbReference type="CDD" id="cd00190">
    <property type="entry name" value="Tryp_SPc"/>
    <property type="match status" value="1"/>
</dbReference>
<dbReference type="InterPro" id="IPR000742">
    <property type="entry name" value="EGF"/>
</dbReference>
<evidence type="ECO:0000256" key="10">
    <source>
        <dbReference type="ARBA" id="ARBA00023145"/>
    </source>
</evidence>
<dbReference type="PROSITE" id="PS00022">
    <property type="entry name" value="EGF_1"/>
    <property type="match status" value="1"/>
</dbReference>
<dbReference type="InterPro" id="IPR001314">
    <property type="entry name" value="Peptidase_S1A"/>
</dbReference>
<comment type="caution">
    <text evidence="13">Lacks conserved residue(s) required for the propagation of feature annotation.</text>
</comment>
<keyword evidence="11 13" id="KW-1015">Disulfide bond</keyword>
<keyword evidence="2" id="KW-0964">Secreted</keyword>
<evidence type="ECO:0000256" key="11">
    <source>
        <dbReference type="ARBA" id="ARBA00023157"/>
    </source>
</evidence>
<dbReference type="FunFam" id="2.10.25.10:FF:000255">
    <property type="entry name" value="Sushi, nidogen and EGF-like domains 1"/>
    <property type="match status" value="1"/>
</dbReference>
<dbReference type="SUPFAM" id="SSF50494">
    <property type="entry name" value="Trypsin-like serine proteases"/>
    <property type="match status" value="1"/>
</dbReference>
<dbReference type="InterPro" id="IPR043504">
    <property type="entry name" value="Peptidase_S1_PA_chymotrypsin"/>
</dbReference>
<dbReference type="InterPro" id="IPR001881">
    <property type="entry name" value="EGF-like_Ca-bd_dom"/>
</dbReference>
<protein>
    <recommendedName>
        <fullName evidence="21">Coagulation factor VII</fullName>
    </recommendedName>
</protein>
<dbReference type="PROSITE" id="PS50026">
    <property type="entry name" value="EGF_3"/>
    <property type="match status" value="1"/>
</dbReference>
<dbReference type="CDD" id="cd00054">
    <property type="entry name" value="EGF_CA"/>
    <property type="match status" value="1"/>
</dbReference>
<keyword evidence="12" id="KW-0325">Glycoprotein</keyword>
<dbReference type="Pfam" id="PF00008">
    <property type="entry name" value="EGF"/>
    <property type="match status" value="1"/>
</dbReference>
<keyword evidence="7" id="KW-0677">Repeat</keyword>
<dbReference type="PANTHER" id="PTHR24278">
    <property type="entry name" value="COAGULATION FACTOR"/>
    <property type="match status" value="1"/>
</dbReference>
<evidence type="ECO:0000256" key="12">
    <source>
        <dbReference type="ARBA" id="ARBA00023180"/>
    </source>
</evidence>
<dbReference type="FunFam" id="4.10.740.10:FF:000001">
    <property type="entry name" value="vitamin K-dependent protein S"/>
    <property type="match status" value="1"/>
</dbReference>
<dbReference type="FunFam" id="2.40.10.10:FF:000003">
    <property type="entry name" value="Transmembrane serine protease 3"/>
    <property type="match status" value="1"/>
</dbReference>
<dbReference type="InterPro" id="IPR001254">
    <property type="entry name" value="Trypsin_dom"/>
</dbReference>
<dbReference type="InterPro" id="IPR035972">
    <property type="entry name" value="GLA-like_dom_SF"/>
</dbReference>
<dbReference type="SUPFAM" id="SSF57630">
    <property type="entry name" value="GLA-domain"/>
    <property type="match status" value="1"/>
</dbReference>
<dbReference type="PRINTS" id="PR00001">
    <property type="entry name" value="GLABLOOD"/>
</dbReference>
<evidence type="ECO:0000259" key="17">
    <source>
        <dbReference type="PROSITE" id="PS50240"/>
    </source>
</evidence>
<keyword evidence="4" id="KW-0645">Protease</keyword>
<dbReference type="Pfam" id="PF14670">
    <property type="entry name" value="FXa_inhibition"/>
    <property type="match status" value="1"/>
</dbReference>
<dbReference type="GO" id="GO:0005615">
    <property type="term" value="C:extracellular space"/>
    <property type="evidence" value="ECO:0007669"/>
    <property type="project" value="TreeGrafter"/>
</dbReference>
<gene>
    <name evidence="19" type="ORF">PLEPLA_LOCUS17588</name>
</gene>
<feature type="domain" description="EGF-like" evidence="16">
    <location>
        <begin position="82"/>
        <end position="118"/>
    </location>
</feature>
<feature type="signal peptide" evidence="15">
    <location>
        <begin position="1"/>
        <end position="17"/>
    </location>
</feature>
<keyword evidence="10" id="KW-0865">Zymogen</keyword>
<dbReference type="Pfam" id="PF00089">
    <property type="entry name" value="Trypsin"/>
    <property type="match status" value="1"/>
</dbReference>
<feature type="domain" description="Gla" evidence="18">
    <location>
        <begin position="36"/>
        <end position="82"/>
    </location>
</feature>
<dbReference type="GO" id="GO:0006508">
    <property type="term" value="P:proteolysis"/>
    <property type="evidence" value="ECO:0007669"/>
    <property type="project" value="UniProtKB-KW"/>
</dbReference>
<dbReference type="PIRSF" id="PIRSF001143">
    <property type="entry name" value="Factor_X"/>
    <property type="match status" value="1"/>
</dbReference>
<evidence type="ECO:0000256" key="5">
    <source>
        <dbReference type="ARBA" id="ARBA00022685"/>
    </source>
</evidence>
<name>A0A9N7UEZ5_PLEPL</name>
<feature type="disulfide bond" evidence="13">
    <location>
        <begin position="108"/>
        <end position="117"/>
    </location>
</feature>
<feature type="region of interest" description="Disordered" evidence="14">
    <location>
        <begin position="437"/>
        <end position="463"/>
    </location>
</feature>